<evidence type="ECO:0000313" key="2">
    <source>
        <dbReference type="Proteomes" id="UP000481360"/>
    </source>
</evidence>
<gene>
    <name evidence="1" type="ORF">G7043_25620</name>
</gene>
<sequence length="99" mass="10008">MSSHIAAPLLVLTCGVLRIGDDLDGERGHGPAWTVEHLAFLAEDHAEMVAITRGVRTTGPHPVGSGAVAGFVRTAGAQARPGSGTCTSTSLEPVVIAPG</sequence>
<reference evidence="1 2" key="1">
    <citation type="submission" date="2020-03" db="EMBL/GenBank/DDBJ databases">
        <title>Isolation and identification of active actinomycetes.</title>
        <authorList>
            <person name="Sun X."/>
        </authorList>
    </citation>
    <scope>NUCLEOTIDE SEQUENCE [LARGE SCALE GENOMIC DNA]</scope>
    <source>
        <strain evidence="1 2">NEAU-D13</strain>
    </source>
</reference>
<dbReference type="EMBL" id="JAAMPJ010000007">
    <property type="protein sequence ID" value="NGY62307.1"/>
    <property type="molecule type" value="Genomic_DNA"/>
</dbReference>
<organism evidence="1 2">
    <name type="scientific">Lentzea alba</name>
    <dbReference type="NCBI Taxonomy" id="2714351"/>
    <lineage>
        <taxon>Bacteria</taxon>
        <taxon>Bacillati</taxon>
        <taxon>Actinomycetota</taxon>
        <taxon>Actinomycetes</taxon>
        <taxon>Pseudonocardiales</taxon>
        <taxon>Pseudonocardiaceae</taxon>
        <taxon>Lentzea</taxon>
    </lineage>
</organism>
<proteinExistence type="predicted"/>
<name>A0A7C9RTK0_9PSEU</name>
<dbReference type="Proteomes" id="UP000481360">
    <property type="component" value="Unassembled WGS sequence"/>
</dbReference>
<evidence type="ECO:0000313" key="1">
    <source>
        <dbReference type="EMBL" id="NGY62307.1"/>
    </source>
</evidence>
<keyword evidence="2" id="KW-1185">Reference proteome</keyword>
<protein>
    <submittedName>
        <fullName evidence="1">Uncharacterized protein</fullName>
    </submittedName>
</protein>
<comment type="caution">
    <text evidence="1">The sequence shown here is derived from an EMBL/GenBank/DDBJ whole genome shotgun (WGS) entry which is preliminary data.</text>
</comment>
<accession>A0A7C9RTK0</accession>
<dbReference type="AlphaFoldDB" id="A0A7C9RTK0"/>
<dbReference type="RefSeq" id="WP_166049648.1">
    <property type="nucleotide sequence ID" value="NZ_JAAMPJ010000007.1"/>
</dbReference>